<dbReference type="NCBIfam" id="TIGR00436">
    <property type="entry name" value="era"/>
    <property type="match status" value="1"/>
</dbReference>
<comment type="subcellular location">
    <subcellularLocation>
        <location evidence="6">Cytoplasm</location>
    </subcellularLocation>
    <subcellularLocation>
        <location evidence="6">Cell membrane</location>
        <topology evidence="6">Peripheral membrane protein</topology>
    </subcellularLocation>
</comment>
<dbReference type="PROSITE" id="PS50823">
    <property type="entry name" value="KH_TYPE_2"/>
    <property type="match status" value="1"/>
</dbReference>
<accession>A0A1F6GVK1</accession>
<dbReference type="NCBIfam" id="TIGR00231">
    <property type="entry name" value="small_GTP"/>
    <property type="match status" value="1"/>
</dbReference>
<feature type="region of interest" description="G3" evidence="7">
    <location>
        <begin position="61"/>
        <end position="64"/>
    </location>
</feature>
<keyword evidence="5 6" id="KW-0342">GTP-binding</keyword>
<gene>
    <name evidence="6" type="primary">era</name>
    <name evidence="11" type="ORF">A2557_05040</name>
</gene>
<dbReference type="Pfam" id="PF01926">
    <property type="entry name" value="MMR_HSR1"/>
    <property type="match status" value="1"/>
</dbReference>
<feature type="binding site" evidence="6">
    <location>
        <begin position="61"/>
        <end position="65"/>
    </location>
    <ligand>
        <name>GTP</name>
        <dbReference type="ChEBI" id="CHEBI:37565"/>
    </ligand>
</feature>
<comment type="subunit">
    <text evidence="6">Monomer.</text>
</comment>
<evidence type="ECO:0000256" key="2">
    <source>
        <dbReference type="ARBA" id="ARBA00020484"/>
    </source>
</evidence>
<keyword evidence="6" id="KW-0963">Cytoplasm</keyword>
<protein>
    <recommendedName>
        <fullName evidence="2 6">GTPase Era</fullName>
    </recommendedName>
</protein>
<comment type="caution">
    <text evidence="11">The sequence shown here is derived from an EMBL/GenBank/DDBJ whole genome shotgun (WGS) entry which is preliminary data.</text>
</comment>
<keyword evidence="6" id="KW-0690">Ribosome biogenesis</keyword>
<sequence>MEANFRAGFVALVGRPNVGKSTLLNSLLGQKISITADKPQTTRNQIRGILTEDRFQAILVDTPGIHLPKNELHKRIVGYAHKSISESDLVFYLCEPLLLHQDPSNGDKAIVERLAGLEKKAYLLLNKIDLYSPAEVMRSLEVYNQLFPFAETFAISAQTKRGLEGLTELLAKALPVSPPLFELDQVTDLPEKVLCGEFIREQIHRRLHQEVPFGVAVVVDKFQEEGVRVKIWATVFVERESHKKILIGKAGEMLKTIGTGARRRIETLVGSKVFLDLHVKVAQGWVDNRSRLAEFGYKEE</sequence>
<dbReference type="InterPro" id="IPR027417">
    <property type="entry name" value="P-loop_NTPase"/>
</dbReference>
<dbReference type="InterPro" id="IPR004044">
    <property type="entry name" value="KH_dom_type_2"/>
</dbReference>
<dbReference type="PROSITE" id="PS51713">
    <property type="entry name" value="G_ERA"/>
    <property type="match status" value="1"/>
</dbReference>
<dbReference type="InterPro" id="IPR005662">
    <property type="entry name" value="GTPase_Era-like"/>
</dbReference>
<feature type="domain" description="Era-type G" evidence="10">
    <location>
        <begin position="6"/>
        <end position="176"/>
    </location>
</feature>
<dbReference type="InterPro" id="IPR015946">
    <property type="entry name" value="KH_dom-like_a/b"/>
</dbReference>
<dbReference type="SUPFAM" id="SSF52540">
    <property type="entry name" value="P-loop containing nucleoside triphosphate hydrolases"/>
    <property type="match status" value="1"/>
</dbReference>
<evidence type="ECO:0000256" key="1">
    <source>
        <dbReference type="ARBA" id="ARBA00007921"/>
    </source>
</evidence>
<keyword evidence="6" id="KW-1003">Cell membrane</keyword>
<keyword evidence="6" id="KW-0699">rRNA-binding</keyword>
<organism evidence="11 12">
    <name type="scientific">Candidatus Lambdaproteobacteria bacterium RIFOXYD2_FULL_56_26</name>
    <dbReference type="NCBI Taxonomy" id="1817773"/>
    <lineage>
        <taxon>Bacteria</taxon>
        <taxon>Pseudomonadati</taxon>
        <taxon>Pseudomonadota</taxon>
        <taxon>Candidatus Lambdaproteobacteria</taxon>
    </lineage>
</organism>
<dbReference type="GO" id="GO:0000028">
    <property type="term" value="P:ribosomal small subunit assembly"/>
    <property type="evidence" value="ECO:0007669"/>
    <property type="project" value="TreeGrafter"/>
</dbReference>
<dbReference type="GO" id="GO:0005525">
    <property type="term" value="F:GTP binding"/>
    <property type="evidence" value="ECO:0007669"/>
    <property type="project" value="UniProtKB-UniRule"/>
</dbReference>
<dbReference type="GO" id="GO:0005829">
    <property type="term" value="C:cytosol"/>
    <property type="evidence" value="ECO:0007669"/>
    <property type="project" value="TreeGrafter"/>
</dbReference>
<evidence type="ECO:0000313" key="12">
    <source>
        <dbReference type="Proteomes" id="UP000177583"/>
    </source>
</evidence>
<comment type="function">
    <text evidence="6">An essential GTPase that binds both GDP and GTP, with rapid nucleotide exchange. Plays a role in 16S rRNA processing and 30S ribosomal subunit biogenesis and possibly also in cell cycle regulation and energy metabolism.</text>
</comment>
<name>A0A1F6GVK1_9PROT</name>
<feature type="binding site" evidence="6">
    <location>
        <begin position="126"/>
        <end position="129"/>
    </location>
    <ligand>
        <name>GTP</name>
        <dbReference type="ChEBI" id="CHEBI:37565"/>
    </ligand>
</feature>
<dbReference type="Gene3D" id="3.30.300.20">
    <property type="match status" value="1"/>
</dbReference>
<evidence type="ECO:0000256" key="7">
    <source>
        <dbReference type="PROSITE-ProRule" id="PRU01050"/>
    </source>
</evidence>
<feature type="region of interest" description="G5" evidence="7">
    <location>
        <begin position="155"/>
        <end position="157"/>
    </location>
</feature>
<dbReference type="GO" id="GO:0003924">
    <property type="term" value="F:GTPase activity"/>
    <property type="evidence" value="ECO:0007669"/>
    <property type="project" value="UniProtKB-UniRule"/>
</dbReference>
<dbReference type="Pfam" id="PF07650">
    <property type="entry name" value="KH_2"/>
    <property type="match status" value="1"/>
</dbReference>
<proteinExistence type="inferred from homology"/>
<reference evidence="11 12" key="1">
    <citation type="journal article" date="2016" name="Nat. Commun.">
        <title>Thousands of microbial genomes shed light on interconnected biogeochemical processes in an aquifer system.</title>
        <authorList>
            <person name="Anantharaman K."/>
            <person name="Brown C.T."/>
            <person name="Hug L.A."/>
            <person name="Sharon I."/>
            <person name="Castelle C.J."/>
            <person name="Probst A.J."/>
            <person name="Thomas B.C."/>
            <person name="Singh A."/>
            <person name="Wilkins M.J."/>
            <person name="Karaoz U."/>
            <person name="Brodie E.L."/>
            <person name="Williams K.H."/>
            <person name="Hubbard S.S."/>
            <person name="Banfield J.F."/>
        </authorList>
    </citation>
    <scope>NUCLEOTIDE SEQUENCE [LARGE SCALE GENOMIC DNA]</scope>
</reference>
<evidence type="ECO:0000256" key="4">
    <source>
        <dbReference type="ARBA" id="ARBA00022884"/>
    </source>
</evidence>
<dbReference type="SUPFAM" id="SSF54814">
    <property type="entry name" value="Prokaryotic type KH domain (KH-domain type II)"/>
    <property type="match status" value="1"/>
</dbReference>
<evidence type="ECO:0000259" key="10">
    <source>
        <dbReference type="PROSITE" id="PS51713"/>
    </source>
</evidence>
<dbReference type="Proteomes" id="UP000177583">
    <property type="component" value="Unassembled WGS sequence"/>
</dbReference>
<evidence type="ECO:0000259" key="9">
    <source>
        <dbReference type="PROSITE" id="PS50823"/>
    </source>
</evidence>
<dbReference type="Gene3D" id="3.40.50.300">
    <property type="entry name" value="P-loop containing nucleotide triphosphate hydrolases"/>
    <property type="match status" value="1"/>
</dbReference>
<evidence type="ECO:0000256" key="6">
    <source>
        <dbReference type="HAMAP-Rule" id="MF_00367"/>
    </source>
</evidence>
<dbReference type="GO" id="GO:0070181">
    <property type="term" value="F:small ribosomal subunit rRNA binding"/>
    <property type="evidence" value="ECO:0007669"/>
    <property type="project" value="UniProtKB-UniRule"/>
</dbReference>
<dbReference type="AlphaFoldDB" id="A0A1F6GVK1"/>
<dbReference type="GO" id="GO:0005886">
    <property type="term" value="C:plasma membrane"/>
    <property type="evidence" value="ECO:0007669"/>
    <property type="project" value="UniProtKB-SubCell"/>
</dbReference>
<evidence type="ECO:0000256" key="8">
    <source>
        <dbReference type="RuleBase" id="RU003761"/>
    </source>
</evidence>
<dbReference type="InterPro" id="IPR009019">
    <property type="entry name" value="KH_sf_prok-type"/>
</dbReference>
<evidence type="ECO:0000256" key="3">
    <source>
        <dbReference type="ARBA" id="ARBA00022741"/>
    </source>
</evidence>
<keyword evidence="3 6" id="KW-0547">Nucleotide-binding</keyword>
<feature type="domain" description="KH type-2" evidence="9">
    <location>
        <begin position="199"/>
        <end position="283"/>
    </location>
</feature>
<dbReference type="EMBL" id="MFNF01000024">
    <property type="protein sequence ID" value="OGH02165.1"/>
    <property type="molecule type" value="Genomic_DNA"/>
</dbReference>
<dbReference type="CDD" id="cd22534">
    <property type="entry name" value="KH-II_Era"/>
    <property type="match status" value="1"/>
</dbReference>
<dbReference type="GO" id="GO:0043024">
    <property type="term" value="F:ribosomal small subunit binding"/>
    <property type="evidence" value="ECO:0007669"/>
    <property type="project" value="TreeGrafter"/>
</dbReference>
<keyword evidence="4 6" id="KW-0694">RNA-binding</keyword>
<feature type="binding site" evidence="6">
    <location>
        <begin position="14"/>
        <end position="21"/>
    </location>
    <ligand>
        <name>GTP</name>
        <dbReference type="ChEBI" id="CHEBI:37565"/>
    </ligand>
</feature>
<dbReference type="PANTHER" id="PTHR42698:SF1">
    <property type="entry name" value="GTPASE ERA, MITOCHONDRIAL"/>
    <property type="match status" value="1"/>
</dbReference>
<dbReference type="InterPro" id="IPR005225">
    <property type="entry name" value="Small_GTP-bd"/>
</dbReference>
<feature type="region of interest" description="G2" evidence="7">
    <location>
        <begin position="40"/>
        <end position="44"/>
    </location>
</feature>
<keyword evidence="6" id="KW-0472">Membrane</keyword>
<dbReference type="PANTHER" id="PTHR42698">
    <property type="entry name" value="GTPASE ERA"/>
    <property type="match status" value="1"/>
</dbReference>
<dbReference type="InterPro" id="IPR030388">
    <property type="entry name" value="G_ERA_dom"/>
</dbReference>
<feature type="region of interest" description="G4" evidence="7">
    <location>
        <begin position="126"/>
        <end position="129"/>
    </location>
</feature>
<feature type="region of interest" description="G1" evidence="7">
    <location>
        <begin position="14"/>
        <end position="21"/>
    </location>
</feature>
<dbReference type="HAMAP" id="MF_00367">
    <property type="entry name" value="GTPase_Era"/>
    <property type="match status" value="1"/>
</dbReference>
<evidence type="ECO:0000313" key="11">
    <source>
        <dbReference type="EMBL" id="OGH02165.1"/>
    </source>
</evidence>
<dbReference type="NCBIfam" id="NF000908">
    <property type="entry name" value="PRK00089.1"/>
    <property type="match status" value="1"/>
</dbReference>
<dbReference type="CDD" id="cd04163">
    <property type="entry name" value="Era"/>
    <property type="match status" value="1"/>
</dbReference>
<evidence type="ECO:0000256" key="5">
    <source>
        <dbReference type="ARBA" id="ARBA00023134"/>
    </source>
</evidence>
<comment type="similarity">
    <text evidence="1 6 7 8">Belongs to the TRAFAC class TrmE-Era-EngA-EngB-Septin-like GTPase superfamily. Era GTPase family.</text>
</comment>
<dbReference type="InterPro" id="IPR006073">
    <property type="entry name" value="GTP-bd"/>
</dbReference>